<name>A0A482W711_ASBVE</name>
<feature type="compositionally biased region" description="Acidic residues" evidence="1">
    <location>
        <begin position="1"/>
        <end position="11"/>
    </location>
</feature>
<evidence type="ECO:0000256" key="2">
    <source>
        <dbReference type="SAM" id="Phobius"/>
    </source>
</evidence>
<feature type="transmembrane region" description="Helical" evidence="2">
    <location>
        <begin position="190"/>
        <end position="208"/>
    </location>
</feature>
<proteinExistence type="predicted"/>
<dbReference type="InterPro" id="IPR038900">
    <property type="entry name" value="TMC"/>
</dbReference>
<evidence type="ECO:0000313" key="4">
    <source>
        <dbReference type="Proteomes" id="UP000292052"/>
    </source>
</evidence>
<evidence type="ECO:0000256" key="1">
    <source>
        <dbReference type="SAM" id="MobiDB-lite"/>
    </source>
</evidence>
<keyword evidence="4" id="KW-1185">Reference proteome</keyword>
<sequence>VDVDESDEEDYSASVNAIIQRKASSRKSRRRSSRRASSPFSPDILLGSENGRRRSSVFTTSSGDTAITMDENMIGPVTQEEIFENIKLHKEVLSSVKMQPWNMRKKLKLVVQAKNYIKKHEGALQERLAQSRSTKDMLARWNIYLIKKWQHYRRELANLSNWFIPWELKIKEIESHFGSVVASYFLFLRWLFWVNIVLAVAIISFVAIPEDDQLFIDDLGSIRNSRFKPDLSTKLLIHGWTHGKDIPWVIEMRE</sequence>
<evidence type="ECO:0008006" key="5">
    <source>
        <dbReference type="Google" id="ProtNLM"/>
    </source>
</evidence>
<dbReference type="STRING" id="1661398.A0A482W711"/>
<dbReference type="PANTHER" id="PTHR23302:SF40">
    <property type="entry name" value="TRANSMEMBRANE CHANNEL-LIKE PROTEIN"/>
    <property type="match status" value="1"/>
</dbReference>
<dbReference type="OrthoDB" id="5831905at2759"/>
<protein>
    <recommendedName>
        <fullName evidence="5">Transmembrane channel-like protein 3</fullName>
    </recommendedName>
</protein>
<dbReference type="EMBL" id="QDEB01021350">
    <property type="protein sequence ID" value="RZC40970.1"/>
    <property type="molecule type" value="Genomic_DNA"/>
</dbReference>
<feature type="compositionally biased region" description="Basic residues" evidence="1">
    <location>
        <begin position="23"/>
        <end position="34"/>
    </location>
</feature>
<dbReference type="PANTHER" id="PTHR23302">
    <property type="entry name" value="TRANSMEMBRANE CHANNEL-RELATED"/>
    <property type="match status" value="1"/>
</dbReference>
<dbReference type="GO" id="GO:0005886">
    <property type="term" value="C:plasma membrane"/>
    <property type="evidence" value="ECO:0007669"/>
    <property type="project" value="InterPro"/>
</dbReference>
<accession>A0A482W711</accession>
<dbReference type="Proteomes" id="UP000292052">
    <property type="component" value="Unassembled WGS sequence"/>
</dbReference>
<feature type="non-terminal residue" evidence="3">
    <location>
        <position position="254"/>
    </location>
</feature>
<dbReference type="AlphaFoldDB" id="A0A482W711"/>
<evidence type="ECO:0000313" key="3">
    <source>
        <dbReference type="EMBL" id="RZC40970.1"/>
    </source>
</evidence>
<feature type="region of interest" description="Disordered" evidence="1">
    <location>
        <begin position="1"/>
        <end position="58"/>
    </location>
</feature>
<dbReference type="GO" id="GO:0008381">
    <property type="term" value="F:mechanosensitive monoatomic ion channel activity"/>
    <property type="evidence" value="ECO:0007669"/>
    <property type="project" value="TreeGrafter"/>
</dbReference>
<feature type="non-terminal residue" evidence="3">
    <location>
        <position position="1"/>
    </location>
</feature>
<keyword evidence="2" id="KW-1133">Transmembrane helix</keyword>
<comment type="caution">
    <text evidence="3">The sequence shown here is derived from an EMBL/GenBank/DDBJ whole genome shotgun (WGS) entry which is preliminary data.</text>
</comment>
<gene>
    <name evidence="3" type="ORF">BDFB_008360</name>
</gene>
<organism evidence="3 4">
    <name type="scientific">Asbolus verrucosus</name>
    <name type="common">Desert ironclad beetle</name>
    <dbReference type="NCBI Taxonomy" id="1661398"/>
    <lineage>
        <taxon>Eukaryota</taxon>
        <taxon>Metazoa</taxon>
        <taxon>Ecdysozoa</taxon>
        <taxon>Arthropoda</taxon>
        <taxon>Hexapoda</taxon>
        <taxon>Insecta</taxon>
        <taxon>Pterygota</taxon>
        <taxon>Neoptera</taxon>
        <taxon>Endopterygota</taxon>
        <taxon>Coleoptera</taxon>
        <taxon>Polyphaga</taxon>
        <taxon>Cucujiformia</taxon>
        <taxon>Tenebrionidae</taxon>
        <taxon>Pimeliinae</taxon>
        <taxon>Asbolus</taxon>
    </lineage>
</organism>
<keyword evidence="2" id="KW-0472">Membrane</keyword>
<reference evidence="3 4" key="1">
    <citation type="submission" date="2017-03" db="EMBL/GenBank/DDBJ databases">
        <title>Genome of the blue death feigning beetle - Asbolus verrucosus.</title>
        <authorList>
            <person name="Rider S.D."/>
        </authorList>
    </citation>
    <scope>NUCLEOTIDE SEQUENCE [LARGE SCALE GENOMIC DNA]</scope>
    <source>
        <strain evidence="3">Butters</strain>
        <tissue evidence="3">Head and leg muscle</tissue>
    </source>
</reference>
<keyword evidence="2" id="KW-0812">Transmembrane</keyword>